<keyword evidence="12" id="KW-0902">Two-component regulatory system</keyword>
<dbReference type="EC" id="2.7.13.3" evidence="3"/>
<evidence type="ECO:0000256" key="5">
    <source>
        <dbReference type="ARBA" id="ARBA00022553"/>
    </source>
</evidence>
<dbReference type="InterPro" id="IPR003594">
    <property type="entry name" value="HATPase_dom"/>
</dbReference>
<dbReference type="SUPFAM" id="SSF47384">
    <property type="entry name" value="Homodimeric domain of signal transducing histidine kinase"/>
    <property type="match status" value="1"/>
</dbReference>
<evidence type="ECO:0000313" key="21">
    <source>
        <dbReference type="Proteomes" id="UP000236500"/>
    </source>
</evidence>
<dbReference type="PRINTS" id="PR00344">
    <property type="entry name" value="BCTRLSENSOR"/>
</dbReference>
<feature type="domain" description="Histidine kinase" evidence="18">
    <location>
        <begin position="245"/>
        <end position="460"/>
    </location>
</feature>
<gene>
    <name evidence="20" type="ORF">BMT55_00340</name>
</gene>
<keyword evidence="13" id="KW-0843">Virulence</keyword>
<evidence type="ECO:0000313" key="20">
    <source>
        <dbReference type="EMBL" id="PNP94831.1"/>
    </source>
</evidence>
<dbReference type="Pfam" id="PF00672">
    <property type="entry name" value="HAMP"/>
    <property type="match status" value="1"/>
</dbReference>
<comment type="subcellular location">
    <subcellularLocation>
        <location evidence="2">Cell membrane</location>
        <topology evidence="2">Multi-pass membrane protein</topology>
    </subcellularLocation>
</comment>
<dbReference type="SUPFAM" id="SSF158472">
    <property type="entry name" value="HAMP domain-like"/>
    <property type="match status" value="1"/>
</dbReference>
<reference evidence="20 21" key="1">
    <citation type="submission" date="2016-11" db="EMBL/GenBank/DDBJ databases">
        <title>Whole Genome Sequence of Listeria newyorkensis.</title>
        <authorList>
            <person name="Frink S."/>
            <person name="Morales C."/>
            <person name="Kiang D."/>
        </authorList>
    </citation>
    <scope>NUCLEOTIDE SEQUENCE [LARGE SCALE GENOMIC DNA]</scope>
    <source>
        <strain evidence="20 21">F1604011-044</strain>
    </source>
</reference>
<evidence type="ECO:0000256" key="8">
    <source>
        <dbReference type="ARBA" id="ARBA00022741"/>
    </source>
</evidence>
<keyword evidence="8" id="KW-0547">Nucleotide-binding</keyword>
<evidence type="ECO:0000256" key="14">
    <source>
        <dbReference type="ARBA" id="ARBA00023136"/>
    </source>
</evidence>
<dbReference type="EMBL" id="MPDH01000001">
    <property type="protein sequence ID" value="PNP94831.1"/>
    <property type="molecule type" value="Genomic_DNA"/>
</dbReference>
<evidence type="ECO:0000256" key="2">
    <source>
        <dbReference type="ARBA" id="ARBA00004651"/>
    </source>
</evidence>
<keyword evidence="7 17" id="KW-0812">Transmembrane</keyword>
<keyword evidence="9 20" id="KW-0418">Kinase</keyword>
<feature type="transmembrane region" description="Helical" evidence="17">
    <location>
        <begin position="6"/>
        <end position="31"/>
    </location>
</feature>
<comment type="caution">
    <text evidence="20">The sequence shown here is derived from an EMBL/GenBank/DDBJ whole genome shotgun (WGS) entry which is preliminary data.</text>
</comment>
<dbReference type="RefSeq" id="WP_052171362.1">
    <property type="nucleotide sequence ID" value="NZ_BJEY01000002.1"/>
</dbReference>
<dbReference type="InterPro" id="IPR005467">
    <property type="entry name" value="His_kinase_dom"/>
</dbReference>
<dbReference type="Pfam" id="PF00512">
    <property type="entry name" value="HisKA"/>
    <property type="match status" value="1"/>
</dbReference>
<dbReference type="InterPro" id="IPR003661">
    <property type="entry name" value="HisK_dim/P_dom"/>
</dbReference>
<dbReference type="PROSITE" id="PS50885">
    <property type="entry name" value="HAMP"/>
    <property type="match status" value="1"/>
</dbReference>
<sequence length="475" mass="53676">MKSLYTRIVITMLVVILSSSLLGFFFANIYYQVKLKPFNDEKITEMAKAVQKFYQTNESVPLDSYLENVGTLGYELYLTDGDGNSRYFGGEFRETYLPEKTVQQVLAGETYHGIDTFQTGLFITGFFDNDVRNTIGVPVESDGKTMALFLRQDPERQFGELRIFFAMILTFTSIISILLVLISGRYIVNPIVKLTNATKQIRKGNYDVGLQVRRKDEIGQLADSFAKMAGELEKSEAARQEFVANVSHELQSPLTSMQGFATLLGSETLTATERAEYLAVLSEETKRLSSLTKQLLTLASLDQEAELRKKDVFQLETQWRQLLQMTEWSWRAKELTMDMELAEVTYTGDAELLYQVWSNLLTNAIKFTPKGGTIRIRLHETASEVRVEVEDSGIGISDAEIPNIFRRFYKANQSRSREEGSSGLGLSISKKIIDLHHGTIFVESKLGKGTTFTVTLPKTKFVKSDSHSVYKTPLN</sequence>
<keyword evidence="10" id="KW-0067">ATP-binding</keyword>
<keyword evidence="11 17" id="KW-1133">Transmembrane helix</keyword>
<dbReference type="Gene3D" id="1.10.287.130">
    <property type="match status" value="1"/>
</dbReference>
<dbReference type="GO" id="GO:0016301">
    <property type="term" value="F:kinase activity"/>
    <property type="evidence" value="ECO:0007669"/>
    <property type="project" value="UniProtKB-KW"/>
</dbReference>
<keyword evidence="4" id="KW-1003">Cell membrane</keyword>
<dbReference type="SUPFAM" id="SSF55874">
    <property type="entry name" value="ATPase domain of HSP90 chaperone/DNA topoisomerase II/histidine kinase"/>
    <property type="match status" value="1"/>
</dbReference>
<keyword evidence="6" id="KW-0808">Transferase</keyword>
<proteinExistence type="predicted"/>
<evidence type="ECO:0000256" key="16">
    <source>
        <dbReference type="ARBA" id="ARBA00040841"/>
    </source>
</evidence>
<dbReference type="CDD" id="cd00082">
    <property type="entry name" value="HisKA"/>
    <property type="match status" value="1"/>
</dbReference>
<evidence type="ECO:0000259" key="18">
    <source>
        <dbReference type="PROSITE" id="PS50109"/>
    </source>
</evidence>
<evidence type="ECO:0000256" key="12">
    <source>
        <dbReference type="ARBA" id="ARBA00023012"/>
    </source>
</evidence>
<dbReference type="Pfam" id="PF02518">
    <property type="entry name" value="HATPase_c"/>
    <property type="match status" value="1"/>
</dbReference>
<evidence type="ECO:0000256" key="9">
    <source>
        <dbReference type="ARBA" id="ARBA00022777"/>
    </source>
</evidence>
<dbReference type="SMART" id="SM00387">
    <property type="entry name" value="HATPase_c"/>
    <property type="match status" value="1"/>
</dbReference>
<organism evidence="20 21">
    <name type="scientific">Listeria newyorkensis</name>
    <dbReference type="NCBI Taxonomy" id="1497681"/>
    <lineage>
        <taxon>Bacteria</taxon>
        <taxon>Bacillati</taxon>
        <taxon>Bacillota</taxon>
        <taxon>Bacilli</taxon>
        <taxon>Bacillales</taxon>
        <taxon>Listeriaceae</taxon>
        <taxon>Listeria</taxon>
    </lineage>
</organism>
<evidence type="ECO:0000256" key="11">
    <source>
        <dbReference type="ARBA" id="ARBA00022989"/>
    </source>
</evidence>
<evidence type="ECO:0000259" key="19">
    <source>
        <dbReference type="PROSITE" id="PS50885"/>
    </source>
</evidence>
<dbReference type="InterPro" id="IPR036097">
    <property type="entry name" value="HisK_dim/P_sf"/>
</dbReference>
<dbReference type="InterPro" id="IPR004358">
    <property type="entry name" value="Sig_transdc_His_kin-like_C"/>
</dbReference>
<dbReference type="CDD" id="cd00075">
    <property type="entry name" value="HATPase"/>
    <property type="match status" value="1"/>
</dbReference>
<evidence type="ECO:0000256" key="4">
    <source>
        <dbReference type="ARBA" id="ARBA00022475"/>
    </source>
</evidence>
<name>A0ABX4XSC0_9LIST</name>
<dbReference type="Gene3D" id="3.30.565.10">
    <property type="entry name" value="Histidine kinase-like ATPase, C-terminal domain"/>
    <property type="match status" value="1"/>
</dbReference>
<evidence type="ECO:0000256" key="10">
    <source>
        <dbReference type="ARBA" id="ARBA00022840"/>
    </source>
</evidence>
<accession>A0ABX4XSC0</accession>
<evidence type="ECO:0000256" key="7">
    <source>
        <dbReference type="ARBA" id="ARBA00022692"/>
    </source>
</evidence>
<evidence type="ECO:0000256" key="1">
    <source>
        <dbReference type="ARBA" id="ARBA00000085"/>
    </source>
</evidence>
<dbReference type="InterPro" id="IPR036890">
    <property type="entry name" value="HATPase_C_sf"/>
</dbReference>
<dbReference type="InterPro" id="IPR050398">
    <property type="entry name" value="HssS/ArlS-like"/>
</dbReference>
<evidence type="ECO:0000256" key="15">
    <source>
        <dbReference type="ARBA" id="ARBA00037219"/>
    </source>
</evidence>
<feature type="domain" description="HAMP" evidence="19">
    <location>
        <begin position="185"/>
        <end position="237"/>
    </location>
</feature>
<evidence type="ECO:0000256" key="13">
    <source>
        <dbReference type="ARBA" id="ARBA00023026"/>
    </source>
</evidence>
<dbReference type="PANTHER" id="PTHR45528">
    <property type="entry name" value="SENSOR HISTIDINE KINASE CPXA"/>
    <property type="match status" value="1"/>
</dbReference>
<dbReference type="Proteomes" id="UP000236500">
    <property type="component" value="Unassembled WGS sequence"/>
</dbReference>
<keyword evidence="21" id="KW-1185">Reference proteome</keyword>
<protein>
    <recommendedName>
        <fullName evidence="16">Heme sensor protein HssS</fullName>
        <ecNumber evidence="3">2.7.13.3</ecNumber>
    </recommendedName>
</protein>
<comment type="catalytic activity">
    <reaction evidence="1">
        <text>ATP + protein L-histidine = ADP + protein N-phospho-L-histidine.</text>
        <dbReference type="EC" id="2.7.13.3"/>
    </reaction>
</comment>
<dbReference type="SMART" id="SM00388">
    <property type="entry name" value="HisKA"/>
    <property type="match status" value="1"/>
</dbReference>
<keyword evidence="5" id="KW-0597">Phosphoprotein</keyword>
<evidence type="ECO:0000256" key="6">
    <source>
        <dbReference type="ARBA" id="ARBA00022679"/>
    </source>
</evidence>
<evidence type="ECO:0000256" key="17">
    <source>
        <dbReference type="SAM" id="Phobius"/>
    </source>
</evidence>
<keyword evidence="14 17" id="KW-0472">Membrane</keyword>
<dbReference type="CDD" id="cd06225">
    <property type="entry name" value="HAMP"/>
    <property type="match status" value="1"/>
</dbReference>
<dbReference type="SMART" id="SM00304">
    <property type="entry name" value="HAMP"/>
    <property type="match status" value="1"/>
</dbReference>
<evidence type="ECO:0000256" key="3">
    <source>
        <dbReference type="ARBA" id="ARBA00012438"/>
    </source>
</evidence>
<feature type="transmembrane region" description="Helical" evidence="17">
    <location>
        <begin position="163"/>
        <end position="188"/>
    </location>
</feature>
<dbReference type="PROSITE" id="PS50109">
    <property type="entry name" value="HIS_KIN"/>
    <property type="match status" value="1"/>
</dbReference>
<dbReference type="PANTHER" id="PTHR45528:SF11">
    <property type="entry name" value="HISTIDINE KINASE"/>
    <property type="match status" value="1"/>
</dbReference>
<dbReference type="Gene3D" id="6.10.340.10">
    <property type="match status" value="1"/>
</dbReference>
<dbReference type="InterPro" id="IPR003660">
    <property type="entry name" value="HAMP_dom"/>
</dbReference>
<comment type="function">
    <text evidence="15">Member of the two-component regulatory system HssS/HssR involved in intracellular heme homeostasis and tempering of staphylococcal virulence. HssS functions as a heme sensor histidine kinase which is autophosphorylated at a histidine residue and transfers its phosphate group to an aspartate residue of HssR. HssR/HssS activates the expression of hrtAB, an efflux pump, in response to extracellular heme, hemin, hemoglobin or blood.</text>
</comment>